<name>A0A436ZUC4_ARTFL</name>
<dbReference type="VEuPathDB" id="FungiDB:DFL_006971"/>
<dbReference type="OrthoDB" id="5317270at2759"/>
<reference evidence="1 2" key="1">
    <citation type="submission" date="2019-01" db="EMBL/GenBank/DDBJ databases">
        <title>Intercellular communication is required for trap formation in the nematode-trapping fungus Duddingtonia flagrans.</title>
        <authorList>
            <person name="Youssar L."/>
            <person name="Wernet V."/>
            <person name="Hensel N."/>
            <person name="Hildebrandt H.-G."/>
            <person name="Fischer R."/>
        </authorList>
    </citation>
    <scope>NUCLEOTIDE SEQUENCE [LARGE SCALE GENOMIC DNA]</scope>
    <source>
        <strain evidence="1 2">CBS H-5679</strain>
    </source>
</reference>
<dbReference type="AlphaFoldDB" id="A0A436ZUC4"/>
<protein>
    <submittedName>
        <fullName evidence="1">Uncharacterized protein</fullName>
    </submittedName>
</protein>
<proteinExistence type="predicted"/>
<dbReference type="GeneID" id="93589282"/>
<evidence type="ECO:0000313" key="2">
    <source>
        <dbReference type="Proteomes" id="UP000283090"/>
    </source>
</evidence>
<keyword evidence="2" id="KW-1185">Reference proteome</keyword>
<dbReference type="Proteomes" id="UP000283090">
    <property type="component" value="Unassembled WGS sequence"/>
</dbReference>
<organism evidence="1 2">
    <name type="scientific">Arthrobotrys flagrans</name>
    <name type="common">Nematode-trapping fungus</name>
    <name type="synonym">Trichothecium flagrans</name>
    <dbReference type="NCBI Taxonomy" id="97331"/>
    <lineage>
        <taxon>Eukaryota</taxon>
        <taxon>Fungi</taxon>
        <taxon>Dikarya</taxon>
        <taxon>Ascomycota</taxon>
        <taxon>Pezizomycotina</taxon>
        <taxon>Orbiliomycetes</taxon>
        <taxon>Orbiliales</taxon>
        <taxon>Orbiliaceae</taxon>
        <taxon>Arthrobotrys</taxon>
    </lineage>
</organism>
<comment type="caution">
    <text evidence="1">The sequence shown here is derived from an EMBL/GenBank/DDBJ whole genome shotgun (WGS) entry which is preliminary data.</text>
</comment>
<evidence type="ECO:0000313" key="1">
    <source>
        <dbReference type="EMBL" id="RVD82549.1"/>
    </source>
</evidence>
<sequence length="162" mass="18670">MSALSRRWISDKEDKEVGLTIYGRQGRRTKFNIGDAAVRGLKKCTINTDYHENLVGDLEVCVCRRNKGLNEAHEWQLRDEVISRHVAIRHFEDWIGRNAIEDATAEKCLEKGKHITEFARLLSSWVERNTDKFNFQGAQTDESFDAFIEGEAVDDYNSIFEG</sequence>
<gene>
    <name evidence="1" type="ORF">DFL_006971</name>
</gene>
<dbReference type="RefSeq" id="XP_067488093.1">
    <property type="nucleotide sequence ID" value="XM_067636481.1"/>
</dbReference>
<accession>A0A436ZUC4</accession>
<dbReference type="EMBL" id="SAEB01000009">
    <property type="protein sequence ID" value="RVD82549.1"/>
    <property type="molecule type" value="Genomic_DNA"/>
</dbReference>